<dbReference type="GO" id="GO:0000917">
    <property type="term" value="P:division septum assembly"/>
    <property type="evidence" value="ECO:0007669"/>
    <property type="project" value="UniProtKB-KW"/>
</dbReference>
<dbReference type="Proteomes" id="UP000654279">
    <property type="component" value="Unassembled WGS sequence"/>
</dbReference>
<evidence type="ECO:0000256" key="4">
    <source>
        <dbReference type="ARBA" id="ARBA00044936"/>
    </source>
</evidence>
<dbReference type="InterPro" id="IPR038594">
    <property type="entry name" value="SepF-like_sf"/>
</dbReference>
<dbReference type="GO" id="GO:0005737">
    <property type="term" value="C:cytoplasm"/>
    <property type="evidence" value="ECO:0007669"/>
    <property type="project" value="UniProtKB-SubCell"/>
</dbReference>
<evidence type="ECO:0000256" key="1">
    <source>
        <dbReference type="ARBA" id="ARBA00022618"/>
    </source>
</evidence>
<gene>
    <name evidence="5" type="primary">sepF</name>
    <name evidence="7" type="ORF">H8699_04835</name>
</gene>
<comment type="subunit">
    <text evidence="5">Homodimer. Interacts with FtsZ.</text>
</comment>
<dbReference type="InterPro" id="IPR007561">
    <property type="entry name" value="Cell_div_SepF/SepF-rel"/>
</dbReference>
<sequence length="165" mass="18653">MAGKVFNKLLDMIGLEETVIEEEDEEMMDEEYYEEEEQEPVRPARNTHRDKGGKVLPMPQQPSSNAMKMLVYQPMSYEDTQSIIDNLKMKKPIIVNLELLEVDIAQRVLDFMSGAVYALNGSIHKVSKGIFVLAPINVDISGNIPEENKGRSNSSFFSLANKREG</sequence>
<comment type="subcellular location">
    <subcellularLocation>
        <location evidence="5">Cytoplasm</location>
    </subcellularLocation>
    <text evidence="5">Localizes to the division site, in a FtsZ-dependent manner.</text>
</comment>
<dbReference type="RefSeq" id="WP_138295833.1">
    <property type="nucleotide sequence ID" value="NZ_JACRSO010000002.1"/>
</dbReference>
<dbReference type="AlphaFoldDB" id="A0A926CXZ5"/>
<dbReference type="Pfam" id="PF04472">
    <property type="entry name" value="SepF"/>
    <property type="match status" value="1"/>
</dbReference>
<keyword evidence="3 5" id="KW-0131">Cell cycle</keyword>
<dbReference type="InterPro" id="IPR023052">
    <property type="entry name" value="Cell_div_SepF"/>
</dbReference>
<accession>A0A926CXZ5</accession>
<keyword evidence="2 5" id="KW-0717">Septation</keyword>
<keyword evidence="1 5" id="KW-0132">Cell division</keyword>
<evidence type="ECO:0000313" key="8">
    <source>
        <dbReference type="Proteomes" id="UP000654279"/>
    </source>
</evidence>
<feature type="compositionally biased region" description="Acidic residues" evidence="6">
    <location>
        <begin position="27"/>
        <end position="38"/>
    </location>
</feature>
<dbReference type="GO" id="GO:0043093">
    <property type="term" value="P:FtsZ-dependent cytokinesis"/>
    <property type="evidence" value="ECO:0007669"/>
    <property type="project" value="UniProtKB-UniRule"/>
</dbReference>
<evidence type="ECO:0000256" key="3">
    <source>
        <dbReference type="ARBA" id="ARBA00023306"/>
    </source>
</evidence>
<keyword evidence="8" id="KW-1185">Reference proteome</keyword>
<evidence type="ECO:0000256" key="2">
    <source>
        <dbReference type="ARBA" id="ARBA00023210"/>
    </source>
</evidence>
<keyword evidence="5" id="KW-0963">Cytoplasm</keyword>
<comment type="function">
    <text evidence="4 5">Cell division protein that is part of the divisome complex and is recruited early to the Z-ring. Probably stimulates Z-ring formation, perhaps through the cross-linking of FtsZ protofilaments. Its function overlaps with FtsA.</text>
</comment>
<feature type="compositionally biased region" description="Basic and acidic residues" evidence="6">
    <location>
        <begin position="39"/>
        <end position="53"/>
    </location>
</feature>
<evidence type="ECO:0000313" key="7">
    <source>
        <dbReference type="EMBL" id="MBC8528760.1"/>
    </source>
</evidence>
<dbReference type="PANTHER" id="PTHR35798">
    <property type="entry name" value="CELL DIVISION PROTEIN SEPF"/>
    <property type="match status" value="1"/>
</dbReference>
<comment type="caution">
    <text evidence="7">The sequence shown here is derived from an EMBL/GenBank/DDBJ whole genome shotgun (WGS) entry which is preliminary data.</text>
</comment>
<proteinExistence type="inferred from homology"/>
<dbReference type="EMBL" id="JACRSO010000002">
    <property type="protein sequence ID" value="MBC8528760.1"/>
    <property type="molecule type" value="Genomic_DNA"/>
</dbReference>
<evidence type="ECO:0000256" key="6">
    <source>
        <dbReference type="SAM" id="MobiDB-lite"/>
    </source>
</evidence>
<name>A0A926CXZ5_9FIRM</name>
<protein>
    <recommendedName>
        <fullName evidence="5">Cell division protein SepF</fullName>
    </recommendedName>
</protein>
<organism evidence="7 8">
    <name type="scientific">Luoshenia tenuis</name>
    <dbReference type="NCBI Taxonomy" id="2763654"/>
    <lineage>
        <taxon>Bacteria</taxon>
        <taxon>Bacillati</taxon>
        <taxon>Bacillota</taxon>
        <taxon>Clostridia</taxon>
        <taxon>Christensenellales</taxon>
        <taxon>Christensenellaceae</taxon>
        <taxon>Luoshenia</taxon>
    </lineage>
</organism>
<evidence type="ECO:0000256" key="5">
    <source>
        <dbReference type="HAMAP-Rule" id="MF_01197"/>
    </source>
</evidence>
<comment type="similarity">
    <text evidence="5">Belongs to the SepF family.</text>
</comment>
<feature type="region of interest" description="Disordered" evidence="6">
    <location>
        <begin position="27"/>
        <end position="60"/>
    </location>
</feature>
<reference evidence="7" key="1">
    <citation type="submission" date="2020-08" db="EMBL/GenBank/DDBJ databases">
        <title>Genome public.</title>
        <authorList>
            <person name="Liu C."/>
            <person name="Sun Q."/>
        </authorList>
    </citation>
    <scope>NUCLEOTIDE SEQUENCE</scope>
    <source>
        <strain evidence="7">NSJ-44</strain>
    </source>
</reference>
<dbReference type="PANTHER" id="PTHR35798:SF1">
    <property type="entry name" value="CELL DIVISION PROTEIN SEPF"/>
    <property type="match status" value="1"/>
</dbReference>
<dbReference type="HAMAP" id="MF_01197">
    <property type="entry name" value="SepF"/>
    <property type="match status" value="1"/>
</dbReference>
<dbReference type="Gene3D" id="3.30.110.150">
    <property type="entry name" value="SepF-like protein"/>
    <property type="match status" value="1"/>
</dbReference>